<comment type="similarity">
    <text evidence="2">Belongs to the NodS family.</text>
</comment>
<dbReference type="InterPro" id="IPR008715">
    <property type="entry name" value="SAM-MeTfrase_NodS-like"/>
</dbReference>
<protein>
    <recommendedName>
        <fullName evidence="3">Nodulation protein S</fullName>
    </recommendedName>
</protein>
<dbReference type="Pfam" id="PF05401">
    <property type="entry name" value="NodS"/>
    <property type="match status" value="1"/>
</dbReference>
<organism evidence="7 8">
    <name type="scientific">Rhizobium altiplani</name>
    <dbReference type="NCBI Taxonomy" id="1864509"/>
    <lineage>
        <taxon>Bacteria</taxon>
        <taxon>Pseudomonadati</taxon>
        <taxon>Pseudomonadota</taxon>
        <taxon>Alphaproteobacteria</taxon>
        <taxon>Hyphomicrobiales</taxon>
        <taxon>Rhizobiaceae</taxon>
        <taxon>Rhizobium/Agrobacterium group</taxon>
        <taxon>Rhizobium</taxon>
    </lineage>
</organism>
<evidence type="ECO:0000256" key="4">
    <source>
        <dbReference type="ARBA" id="ARBA00022458"/>
    </source>
</evidence>
<keyword evidence="5 7" id="KW-0489">Methyltransferase</keyword>
<dbReference type="Gene3D" id="3.40.50.150">
    <property type="entry name" value="Vaccinia Virus protein VP39"/>
    <property type="match status" value="1"/>
</dbReference>
<evidence type="ECO:0000256" key="3">
    <source>
        <dbReference type="ARBA" id="ARBA00014643"/>
    </source>
</evidence>
<proteinExistence type="inferred from homology"/>
<dbReference type="CDD" id="cd02440">
    <property type="entry name" value="AdoMet_MTases"/>
    <property type="match status" value="1"/>
</dbReference>
<gene>
    <name evidence="7" type="ORF">AS026_13500</name>
</gene>
<name>A0A109JE42_9HYPH</name>
<evidence type="ECO:0000256" key="1">
    <source>
        <dbReference type="ARBA" id="ARBA00002707"/>
    </source>
</evidence>
<evidence type="ECO:0000256" key="6">
    <source>
        <dbReference type="ARBA" id="ARBA00022679"/>
    </source>
</evidence>
<reference evidence="7 8" key="1">
    <citation type="submission" date="2015-11" db="EMBL/GenBank/DDBJ databases">
        <title>Draft Genome Sequence of the Strain BR 10423 (Rhizobium sp.) isolated from nodules of Mimosa pudica.</title>
        <authorList>
            <person name="Barauna A.C."/>
            <person name="Zilli J.E."/>
            <person name="Simoes-Araujo J.L."/>
            <person name="Reis V.M."/>
            <person name="James E.K."/>
            <person name="Reis F.B.Jr."/>
            <person name="Rouws L.F."/>
            <person name="Passos S.R."/>
            <person name="Gois S.R."/>
        </authorList>
    </citation>
    <scope>NUCLEOTIDE SEQUENCE [LARGE SCALE GENOMIC DNA]</scope>
    <source>
        <strain evidence="7 8">BR10423</strain>
    </source>
</reference>
<dbReference type="AlphaFoldDB" id="A0A109JE42"/>
<dbReference type="InterPro" id="IPR020944">
    <property type="entry name" value="NodS"/>
</dbReference>
<evidence type="ECO:0000313" key="7">
    <source>
        <dbReference type="EMBL" id="KWV47234.1"/>
    </source>
</evidence>
<evidence type="ECO:0000256" key="5">
    <source>
        <dbReference type="ARBA" id="ARBA00022603"/>
    </source>
</evidence>
<sequence>MLPFIDALLRGMLQGRWLTTASAVKTNAGETAMKSSGNYKLLSRELAADDPWRLDGSPFERERHAEMLRLALAGRPIDNALEVGCAAGAFTEKLAPHCRHLTVIDVVPQAITRSRRRTNNPKNISWIVSDVGQFSSREMYDLIVVAEVLYYLGEIAQMRAAISNLLRILAPGGHLLFGSARDVNCKRWGHAAGAETVMTLLNETLVEVERVELKGGSDNEDCLLARFLKPLLDPRMTER</sequence>
<dbReference type="Proteomes" id="UP000068164">
    <property type="component" value="Unassembled WGS sequence"/>
</dbReference>
<evidence type="ECO:0000313" key="8">
    <source>
        <dbReference type="Proteomes" id="UP000068164"/>
    </source>
</evidence>
<dbReference type="GO" id="GO:0008757">
    <property type="term" value="F:S-adenosylmethionine-dependent methyltransferase activity"/>
    <property type="evidence" value="ECO:0007669"/>
    <property type="project" value="InterPro"/>
</dbReference>
<dbReference type="GO" id="GO:0032259">
    <property type="term" value="P:methylation"/>
    <property type="evidence" value="ECO:0007669"/>
    <property type="project" value="UniProtKB-KW"/>
</dbReference>
<keyword evidence="6" id="KW-0808">Transferase</keyword>
<dbReference type="PANTHER" id="PTHR43464">
    <property type="entry name" value="METHYLTRANSFERASE"/>
    <property type="match status" value="1"/>
</dbReference>
<keyword evidence="4" id="KW-0536">Nodulation</keyword>
<dbReference type="PANTHER" id="PTHR43464:SF49">
    <property type="entry name" value="TELLURITE METHYLTRANSFERASE"/>
    <property type="match status" value="1"/>
</dbReference>
<dbReference type="SUPFAM" id="SSF53335">
    <property type="entry name" value="S-adenosyl-L-methionine-dependent methyltransferases"/>
    <property type="match status" value="1"/>
</dbReference>
<dbReference type="GO" id="GO:0009312">
    <property type="term" value="P:oligosaccharide biosynthetic process"/>
    <property type="evidence" value="ECO:0007669"/>
    <property type="project" value="InterPro"/>
</dbReference>
<dbReference type="EMBL" id="LNCD01000104">
    <property type="protein sequence ID" value="KWV47234.1"/>
    <property type="molecule type" value="Genomic_DNA"/>
</dbReference>
<keyword evidence="8" id="KW-1185">Reference proteome</keyword>
<dbReference type="NCBIfam" id="NF041650">
    <property type="entry name" value="nod_mtase_NodS"/>
    <property type="match status" value="1"/>
</dbReference>
<accession>A0A109JE42</accession>
<comment type="function">
    <text evidence="1">SAM-utilizing methyltransferase involved in nod factor synthesis.</text>
</comment>
<dbReference type="PIRSF" id="PIRSF009310">
    <property type="entry name" value="NodS"/>
    <property type="match status" value="1"/>
</dbReference>
<evidence type="ECO:0000256" key="2">
    <source>
        <dbReference type="ARBA" id="ARBA00009103"/>
    </source>
</evidence>
<comment type="caution">
    <text evidence="7">The sequence shown here is derived from an EMBL/GenBank/DDBJ whole genome shotgun (WGS) entry which is preliminary data.</text>
</comment>
<dbReference type="RefSeq" id="WP_037076494.1">
    <property type="nucleotide sequence ID" value="NZ_LNCD01000104.1"/>
</dbReference>
<dbReference type="InterPro" id="IPR029063">
    <property type="entry name" value="SAM-dependent_MTases_sf"/>
</dbReference>